<dbReference type="Pfam" id="PF26363">
    <property type="entry name" value="Phospholipase-like"/>
    <property type="match status" value="1"/>
</dbReference>
<feature type="transmembrane region" description="Helical" evidence="2">
    <location>
        <begin position="337"/>
        <end position="357"/>
    </location>
</feature>
<evidence type="ECO:0000313" key="4">
    <source>
        <dbReference type="Proteomes" id="UP001189429"/>
    </source>
</evidence>
<reference evidence="3" key="1">
    <citation type="submission" date="2023-10" db="EMBL/GenBank/DDBJ databases">
        <authorList>
            <person name="Chen Y."/>
            <person name="Shah S."/>
            <person name="Dougan E. K."/>
            <person name="Thang M."/>
            <person name="Chan C."/>
        </authorList>
    </citation>
    <scope>NUCLEOTIDE SEQUENCE [LARGE SCALE GENOMIC DNA]</scope>
</reference>
<feature type="compositionally biased region" description="Low complexity" evidence="1">
    <location>
        <begin position="79"/>
        <end position="93"/>
    </location>
</feature>
<dbReference type="EMBL" id="CAUYUJ010017774">
    <property type="protein sequence ID" value="CAK0877767.1"/>
    <property type="molecule type" value="Genomic_DNA"/>
</dbReference>
<feature type="transmembrane region" description="Helical" evidence="2">
    <location>
        <begin position="690"/>
        <end position="707"/>
    </location>
</feature>
<feature type="transmembrane region" description="Helical" evidence="2">
    <location>
        <begin position="183"/>
        <end position="209"/>
    </location>
</feature>
<dbReference type="Proteomes" id="UP001189429">
    <property type="component" value="Unassembled WGS sequence"/>
</dbReference>
<evidence type="ECO:0000313" key="3">
    <source>
        <dbReference type="EMBL" id="CAK0877767.1"/>
    </source>
</evidence>
<feature type="compositionally biased region" description="Low complexity" evidence="1">
    <location>
        <begin position="55"/>
        <end position="66"/>
    </location>
</feature>
<sequence length="1079" mass="116746">MGTSGGGGGAHAGMATELQAQSADAQHIQPKASPPPPLDAVASRGGAGSSFDGPRSSASGAGSRAAASDERRPSLATFGPAGAAASDDASAGEPPSPLSAPPCWRRFFTGSTEGRMPHTLRSLRASWFVRILKVYHVWAFTMAIVVIVGMAASTFLSLFLLLMHEMQARHRDREVLKLEVDDWPTVLVTFTNTLLYCLVFVSCGLRAVWLIKDCISDDMFIDYRRTVCCEGAGPGTFPIARTNEVSVSSHAERQRIHRALADDGTLMEDLFLERFAGCLFQGSKLLLEKSMEDKEHKDDILSLELDPPAVLVFRVTARPAAFRGEGCKGRLRAVLDVLWQCCIYFTLDVLPVLWALLGSTSNLGTDDGGPEGRFVDAAVLVACAHTVFYFCWSTVIDYVFKALVLAKMLFPRPVELPSSHPLSSAAPSQACLRHAGSTSSESSRATASRHESFGALTGVRSRGAARLDFLGQAREVLGACPEQVLGAARRPPGREDELNLCVCARNRFSGDGCSGLLLVYLVLAGVFSIAVYSRRDPELVFHAEPFVFAFWLSAAVWALLLLRYRLGAWVHGVTASMLREIGQPGSSSSFGQPFGAASVHWSLCFLIHCGVMPMRIVWKSALIMVLSLGLFAVGTTLALKSIALVVGTWAFFLFFIAYFVPDHLWKIMVINLLLLAAAAMAAMADLHGWAGVRRTALLILLTQMGAWRERGHQSHRVFMALFFVLLVGIAGTALYAASEAPGTVLPGANVHDRSGPQFVFPLVADRRKNYPFCGFSWPMAQGDNVSRHCGDDRLSLVDFARMSQICYTDDDKETKRELDTFFPGWEVNRTEQKGFDDLSFLHLSRGKTHVVAVRGTMSLYDILQDLNIWMPTAILQLASLAGPHIPAMSRILEGVTVFAGWLEDPASYSQGPNRVTGKRKLEGLLDYLRHMKHHAEEGSVFYTVGHSLGGGYAQLAGAVEENITAVTFSAPGLHSTRRIFDPSPSKSALRRAGVNVVPDNDPVPKVDAQVGTVLKIDCGGSAVGCHSIMSTLCELSAACGAAGGRPAPRNYTFWCSECEASGQSGGIPRCAEQPRPIVA</sequence>
<feature type="region of interest" description="Disordered" evidence="1">
    <location>
        <begin position="1"/>
        <end position="98"/>
    </location>
</feature>
<feature type="transmembrane region" description="Helical" evidence="2">
    <location>
        <begin position="377"/>
        <end position="400"/>
    </location>
</feature>
<proteinExistence type="predicted"/>
<evidence type="ECO:0008006" key="5">
    <source>
        <dbReference type="Google" id="ProtNLM"/>
    </source>
</evidence>
<keyword evidence="2" id="KW-0472">Membrane</keyword>
<evidence type="ECO:0000256" key="1">
    <source>
        <dbReference type="SAM" id="MobiDB-lite"/>
    </source>
</evidence>
<gene>
    <name evidence="3" type="ORF">PCOR1329_LOCUS61734</name>
</gene>
<dbReference type="PANTHER" id="PTHR45856">
    <property type="entry name" value="ALPHA/BETA-HYDROLASES SUPERFAMILY PROTEIN"/>
    <property type="match status" value="1"/>
</dbReference>
<feature type="transmembrane region" description="Helical" evidence="2">
    <location>
        <begin position="515"/>
        <end position="533"/>
    </location>
</feature>
<evidence type="ECO:0000256" key="2">
    <source>
        <dbReference type="SAM" id="Phobius"/>
    </source>
</evidence>
<name>A0ABN9VW18_9DINO</name>
<dbReference type="SUPFAM" id="SSF53474">
    <property type="entry name" value="alpha/beta-Hydrolases"/>
    <property type="match status" value="1"/>
</dbReference>
<organism evidence="3 4">
    <name type="scientific">Prorocentrum cordatum</name>
    <dbReference type="NCBI Taxonomy" id="2364126"/>
    <lineage>
        <taxon>Eukaryota</taxon>
        <taxon>Sar</taxon>
        <taxon>Alveolata</taxon>
        <taxon>Dinophyceae</taxon>
        <taxon>Prorocentrales</taxon>
        <taxon>Prorocentraceae</taxon>
        <taxon>Prorocentrum</taxon>
    </lineage>
</organism>
<keyword evidence="2" id="KW-0812">Transmembrane</keyword>
<dbReference type="InterPro" id="IPR029058">
    <property type="entry name" value="AB_hydrolase_fold"/>
</dbReference>
<feature type="transmembrane region" description="Helical" evidence="2">
    <location>
        <begin position="641"/>
        <end position="660"/>
    </location>
</feature>
<keyword evidence="4" id="KW-1185">Reference proteome</keyword>
<comment type="caution">
    <text evidence="3">The sequence shown here is derived from an EMBL/GenBank/DDBJ whole genome shotgun (WGS) entry which is preliminary data.</text>
</comment>
<feature type="transmembrane region" description="Helical" evidence="2">
    <location>
        <begin position="137"/>
        <end position="163"/>
    </location>
</feature>
<accession>A0ABN9VW18</accession>
<feature type="transmembrane region" description="Helical" evidence="2">
    <location>
        <begin position="719"/>
        <end position="737"/>
    </location>
</feature>
<dbReference type="Gene3D" id="3.40.50.1820">
    <property type="entry name" value="alpha/beta hydrolase"/>
    <property type="match status" value="1"/>
</dbReference>
<feature type="transmembrane region" description="Helical" evidence="2">
    <location>
        <begin position="616"/>
        <end position="635"/>
    </location>
</feature>
<dbReference type="PANTHER" id="PTHR45856:SF11">
    <property type="entry name" value="FUNGAL LIPASE-LIKE DOMAIN-CONTAINING PROTEIN"/>
    <property type="match status" value="1"/>
</dbReference>
<feature type="compositionally biased region" description="Gly residues" evidence="1">
    <location>
        <begin position="1"/>
        <end position="11"/>
    </location>
</feature>
<feature type="transmembrane region" description="Helical" evidence="2">
    <location>
        <begin position="539"/>
        <end position="562"/>
    </location>
</feature>
<protein>
    <recommendedName>
        <fullName evidence="5">Fungal lipase-like domain-containing protein</fullName>
    </recommendedName>
</protein>
<dbReference type="InterPro" id="IPR051218">
    <property type="entry name" value="Sec_MonoDiacylglyc_Lipase"/>
</dbReference>
<keyword evidence="2" id="KW-1133">Transmembrane helix</keyword>
<feature type="transmembrane region" description="Helical" evidence="2">
    <location>
        <begin position="667"/>
        <end position="684"/>
    </location>
</feature>